<feature type="active site" description="O-(5'-phospho-DNA)-serine intermediate" evidence="4 5">
    <location>
        <position position="10"/>
    </location>
</feature>
<dbReference type="GO" id="GO:0003677">
    <property type="term" value="F:DNA binding"/>
    <property type="evidence" value="ECO:0007669"/>
    <property type="project" value="UniProtKB-KW"/>
</dbReference>
<evidence type="ECO:0000256" key="3">
    <source>
        <dbReference type="ARBA" id="ARBA00023172"/>
    </source>
</evidence>
<dbReference type="InterPro" id="IPR050639">
    <property type="entry name" value="SSR_resolvase"/>
</dbReference>
<dbReference type="EMBL" id="LQYV01000138">
    <property type="protein sequence ID" value="KYD21045.1"/>
    <property type="molecule type" value="Genomic_DNA"/>
</dbReference>
<sequence length="447" mass="52563">MKAAIYARVSTHEQVENYSIEVQLERARSYCESRGWTVYDEYVDAGYSGATLERPDLQRMLDDLDKIDVVLVYKLDRLSRSQRDTLTLIEDYFLKNNVEFVSITETIDTSTPFGKAMVGILSVFAQLERETIIERLRFGHIKRAQEGYRGMGGNYDPAGYKRENGELIIKEDEAEHIRLVFDLYEQYHSITKVQKRLKEMGQPVWRFRRYRDILSNPLYCGYITFAGEIYKGRHDPIITKEQFDRVQMLLSRHKGRNAGKAKQSLLSGLLVCGRCGEMYVSYISNDKGKKYYYYTCRARRFPSEYDEKCMNKIWNRQKLEKLIIDELNTLVVDKRLETKEAPKVDYTKQIKKVDEKIERLLTLYIDGNIDKALLDKQIDKLNSEKEALIQQKILQDKQAKSTITAEQLKQYIIDLNTTDFSTRQAIVQKLIRRIYIHGEDIEIEWNF</sequence>
<dbReference type="PANTHER" id="PTHR30461:SF23">
    <property type="entry name" value="DNA RECOMBINASE-RELATED"/>
    <property type="match status" value="1"/>
</dbReference>
<dbReference type="InterPro" id="IPR038109">
    <property type="entry name" value="DNA_bind_recomb_sf"/>
</dbReference>
<dbReference type="InterPro" id="IPR006118">
    <property type="entry name" value="Recombinase_CS"/>
</dbReference>
<dbReference type="SUPFAM" id="SSF53041">
    <property type="entry name" value="Resolvase-like"/>
    <property type="match status" value="1"/>
</dbReference>
<dbReference type="GO" id="GO:0000150">
    <property type="term" value="F:DNA strand exchange activity"/>
    <property type="evidence" value="ECO:0007669"/>
    <property type="project" value="InterPro"/>
</dbReference>
<evidence type="ECO:0000256" key="1">
    <source>
        <dbReference type="ARBA" id="ARBA00022908"/>
    </source>
</evidence>
<dbReference type="PANTHER" id="PTHR30461">
    <property type="entry name" value="DNA-INVERTASE FROM LAMBDOID PROPHAGE"/>
    <property type="match status" value="1"/>
</dbReference>
<dbReference type="FunFam" id="3.40.50.1390:FF:000009">
    <property type="entry name" value="Recombinase family protein"/>
    <property type="match status" value="1"/>
</dbReference>
<dbReference type="PROSITE" id="PS51736">
    <property type="entry name" value="RECOMBINASES_3"/>
    <property type="match status" value="1"/>
</dbReference>
<evidence type="ECO:0000313" key="9">
    <source>
        <dbReference type="Proteomes" id="UP000075424"/>
    </source>
</evidence>
<feature type="domain" description="Recombinase" evidence="7">
    <location>
        <begin position="157"/>
        <end position="256"/>
    </location>
</feature>
<reference evidence="8 9" key="1">
    <citation type="submission" date="2016-01" db="EMBL/GenBank/DDBJ databases">
        <title>Draft Genome Sequences of Seven Thermophilic Sporeformers Isolated from Foods.</title>
        <authorList>
            <person name="Berendsen E.M."/>
            <person name="Wells-Bennik M.H."/>
            <person name="Krawcyk A.O."/>
            <person name="De Jong A."/>
            <person name="Holsappel S."/>
            <person name="Eijlander R.T."/>
            <person name="Kuipers O.P."/>
        </authorList>
    </citation>
    <scope>NUCLEOTIDE SEQUENCE [LARGE SCALE GENOMIC DNA]</scope>
    <source>
        <strain evidence="8 9">B4109</strain>
    </source>
</reference>
<dbReference type="InterPro" id="IPR036162">
    <property type="entry name" value="Resolvase-like_N_sf"/>
</dbReference>
<keyword evidence="3" id="KW-0233">DNA recombination</keyword>
<dbReference type="Pfam" id="PF13408">
    <property type="entry name" value="Zn_ribbon_recom"/>
    <property type="match status" value="1"/>
</dbReference>
<dbReference type="GO" id="GO:0015074">
    <property type="term" value="P:DNA integration"/>
    <property type="evidence" value="ECO:0007669"/>
    <property type="project" value="UniProtKB-KW"/>
</dbReference>
<comment type="caution">
    <text evidence="8">The sequence shown here is derived from an EMBL/GenBank/DDBJ whole genome shotgun (WGS) entry which is preliminary data.</text>
</comment>
<evidence type="ECO:0000256" key="4">
    <source>
        <dbReference type="PIRSR" id="PIRSR606118-50"/>
    </source>
</evidence>
<evidence type="ECO:0000313" key="8">
    <source>
        <dbReference type="EMBL" id="KYD21045.1"/>
    </source>
</evidence>
<dbReference type="Gene3D" id="3.90.1750.20">
    <property type="entry name" value="Putative Large Serine Recombinase, Chain B, Domain 2"/>
    <property type="match status" value="1"/>
</dbReference>
<proteinExistence type="predicted"/>
<dbReference type="Gene3D" id="3.40.50.1390">
    <property type="entry name" value="Resolvase, N-terminal catalytic domain"/>
    <property type="match status" value="1"/>
</dbReference>
<dbReference type="InterPro" id="IPR006119">
    <property type="entry name" value="Resolv_N"/>
</dbReference>
<dbReference type="Pfam" id="PF00239">
    <property type="entry name" value="Resolvase"/>
    <property type="match status" value="1"/>
</dbReference>
<gene>
    <name evidence="8" type="ORF">B4109_3250</name>
</gene>
<dbReference type="PROSITE" id="PS00397">
    <property type="entry name" value="RECOMBINASES_1"/>
    <property type="match status" value="1"/>
</dbReference>
<dbReference type="InterPro" id="IPR025827">
    <property type="entry name" value="Zn_ribbon_recom_dom"/>
</dbReference>
<feature type="domain" description="Resolvase/invertase-type recombinase catalytic" evidence="6">
    <location>
        <begin position="2"/>
        <end position="147"/>
    </location>
</feature>
<dbReference type="Pfam" id="PF07508">
    <property type="entry name" value="Recombinase"/>
    <property type="match status" value="1"/>
</dbReference>
<name>A0A150M9N5_GEOSE</name>
<organism evidence="8 9">
    <name type="scientific">Geobacillus stearothermophilus</name>
    <name type="common">Bacillus stearothermophilus</name>
    <dbReference type="NCBI Taxonomy" id="1422"/>
    <lineage>
        <taxon>Bacteria</taxon>
        <taxon>Bacillati</taxon>
        <taxon>Bacillota</taxon>
        <taxon>Bacilli</taxon>
        <taxon>Bacillales</taxon>
        <taxon>Anoxybacillaceae</taxon>
        <taxon>Geobacillus</taxon>
    </lineage>
</organism>
<dbReference type="CDD" id="cd03768">
    <property type="entry name" value="SR_ResInv"/>
    <property type="match status" value="1"/>
</dbReference>
<protein>
    <recommendedName>
        <fullName evidence="10">Recombinase family protein</fullName>
    </recommendedName>
</protein>
<dbReference type="PROSITE" id="PS51737">
    <property type="entry name" value="RECOMBINASE_DNA_BIND"/>
    <property type="match status" value="1"/>
</dbReference>
<evidence type="ECO:0008006" key="10">
    <source>
        <dbReference type="Google" id="ProtNLM"/>
    </source>
</evidence>
<dbReference type="RefSeq" id="WP_061567666.1">
    <property type="nucleotide sequence ID" value="NZ_LQYV01000138.1"/>
</dbReference>
<evidence type="ECO:0000256" key="2">
    <source>
        <dbReference type="ARBA" id="ARBA00023125"/>
    </source>
</evidence>
<dbReference type="SMART" id="SM00857">
    <property type="entry name" value="Resolvase"/>
    <property type="match status" value="1"/>
</dbReference>
<keyword evidence="1" id="KW-0229">DNA integration</keyword>
<evidence type="ECO:0000256" key="5">
    <source>
        <dbReference type="PROSITE-ProRule" id="PRU10137"/>
    </source>
</evidence>
<dbReference type="AlphaFoldDB" id="A0A150M9N5"/>
<accession>A0A150M9N5</accession>
<evidence type="ECO:0000259" key="7">
    <source>
        <dbReference type="PROSITE" id="PS51737"/>
    </source>
</evidence>
<dbReference type="Proteomes" id="UP000075424">
    <property type="component" value="Unassembled WGS sequence"/>
</dbReference>
<keyword evidence="2" id="KW-0238">DNA-binding</keyword>
<evidence type="ECO:0000259" key="6">
    <source>
        <dbReference type="PROSITE" id="PS51736"/>
    </source>
</evidence>
<dbReference type="InterPro" id="IPR011109">
    <property type="entry name" value="DNA_bind_recombinase_dom"/>
</dbReference>